<proteinExistence type="predicted"/>
<evidence type="ECO:0000256" key="1">
    <source>
        <dbReference type="SAM" id="MobiDB-lite"/>
    </source>
</evidence>
<protein>
    <submittedName>
        <fullName evidence="2">Uncharacterized protein</fullName>
    </submittedName>
</protein>
<feature type="region of interest" description="Disordered" evidence="1">
    <location>
        <begin position="67"/>
        <end position="190"/>
    </location>
</feature>
<organism evidence="2 3">
    <name type="scientific">Malassezia vespertilionis</name>
    <dbReference type="NCBI Taxonomy" id="2020962"/>
    <lineage>
        <taxon>Eukaryota</taxon>
        <taxon>Fungi</taxon>
        <taxon>Dikarya</taxon>
        <taxon>Basidiomycota</taxon>
        <taxon>Ustilaginomycotina</taxon>
        <taxon>Malasseziomycetes</taxon>
        <taxon>Malasseziales</taxon>
        <taxon>Malasseziaceae</taxon>
        <taxon>Malassezia</taxon>
    </lineage>
</organism>
<dbReference type="STRING" id="2020962.A0A2N1JB42"/>
<evidence type="ECO:0000313" key="3">
    <source>
        <dbReference type="Proteomes" id="UP000232875"/>
    </source>
</evidence>
<keyword evidence="3" id="KW-1185">Reference proteome</keyword>
<dbReference type="EMBL" id="KZ454991">
    <property type="protein sequence ID" value="PKI83771.1"/>
    <property type="molecule type" value="Genomic_DNA"/>
</dbReference>
<dbReference type="OrthoDB" id="2442602at2759"/>
<accession>A0A2N1JB42</accession>
<dbReference type="AlphaFoldDB" id="A0A2N1JB42"/>
<dbReference type="Proteomes" id="UP000232875">
    <property type="component" value="Unassembled WGS sequence"/>
</dbReference>
<sequence>MSKAAANAGKAHDYKAHFTRTRTKYDKAKARQAHVEATATKAVVKQQALQEEVDFLLDALEELRDKGAAGSVPLYRGAQHRDERAHGRAPTDVMHEEPAHEEPAHEHYTQKDVAHHASRDADADADAVPGDKHDTLHATEGAPAPRIQDISALLDQSSENSKRSRGESLGPSSPGHTPEAQAPPKRPKRA</sequence>
<reference evidence="2 3" key="1">
    <citation type="submission" date="2017-10" db="EMBL/GenBank/DDBJ databases">
        <title>A novel species of cold-tolerant Malassezia isolated from bats.</title>
        <authorList>
            <person name="Lorch J.M."/>
            <person name="Palmer J.M."/>
            <person name="Vanderwolf K.J."/>
            <person name="Schmidt K.Z."/>
            <person name="Verant M.L."/>
            <person name="Weller T.J."/>
            <person name="Blehert D.S."/>
        </authorList>
    </citation>
    <scope>NUCLEOTIDE SEQUENCE [LARGE SCALE GENOMIC DNA]</scope>
    <source>
        <strain evidence="2 3">NWHC:44797-103</strain>
    </source>
</reference>
<name>A0A2N1JB42_9BASI</name>
<evidence type="ECO:0000313" key="2">
    <source>
        <dbReference type="EMBL" id="PKI83771.1"/>
    </source>
</evidence>
<gene>
    <name evidence="2" type="ORF">MVES_002571</name>
</gene>
<feature type="compositionally biased region" description="Basic and acidic residues" evidence="1">
    <location>
        <begin position="93"/>
        <end position="122"/>
    </location>
</feature>